<protein>
    <recommendedName>
        <fullName evidence="4">Lipoprotein</fullName>
    </recommendedName>
</protein>
<accession>A0A6N8IQ73</accession>
<evidence type="ECO:0008006" key="4">
    <source>
        <dbReference type="Google" id="ProtNLM"/>
    </source>
</evidence>
<keyword evidence="1" id="KW-0732">Signal</keyword>
<keyword evidence="3" id="KW-1185">Reference proteome</keyword>
<evidence type="ECO:0000313" key="3">
    <source>
        <dbReference type="Proteomes" id="UP000469385"/>
    </source>
</evidence>
<evidence type="ECO:0000256" key="1">
    <source>
        <dbReference type="SAM" id="SignalP"/>
    </source>
</evidence>
<dbReference type="PROSITE" id="PS51257">
    <property type="entry name" value="PROKAR_LIPOPROTEIN"/>
    <property type="match status" value="1"/>
</dbReference>
<dbReference type="Proteomes" id="UP000469385">
    <property type="component" value="Unassembled WGS sequence"/>
</dbReference>
<feature type="chain" id="PRO_5026749170" description="Lipoprotein" evidence="1">
    <location>
        <begin position="18"/>
        <end position="58"/>
    </location>
</feature>
<evidence type="ECO:0000313" key="2">
    <source>
        <dbReference type="EMBL" id="MVQ29031.1"/>
    </source>
</evidence>
<dbReference type="RefSeq" id="WP_157397079.1">
    <property type="nucleotide sequence ID" value="NZ_WSEL01000003.1"/>
</dbReference>
<reference evidence="2 3" key="1">
    <citation type="submission" date="2019-12" db="EMBL/GenBank/DDBJ databases">
        <authorList>
            <person name="Huq M.A."/>
        </authorList>
    </citation>
    <scope>NUCLEOTIDE SEQUENCE [LARGE SCALE GENOMIC DNA]</scope>
    <source>
        <strain evidence="2 3">MAH-25</strain>
    </source>
</reference>
<proteinExistence type="predicted"/>
<dbReference type="EMBL" id="WSEL01000003">
    <property type="protein sequence ID" value="MVQ29031.1"/>
    <property type="molecule type" value="Genomic_DNA"/>
</dbReference>
<gene>
    <name evidence="2" type="ORF">GON04_06225</name>
</gene>
<organism evidence="2 3">
    <name type="scientific">Ramlibacter pinisoli</name>
    <dbReference type="NCBI Taxonomy" id="2682844"/>
    <lineage>
        <taxon>Bacteria</taxon>
        <taxon>Pseudomonadati</taxon>
        <taxon>Pseudomonadota</taxon>
        <taxon>Betaproteobacteria</taxon>
        <taxon>Burkholderiales</taxon>
        <taxon>Comamonadaceae</taxon>
        <taxon>Ramlibacter</taxon>
    </lineage>
</organism>
<feature type="signal peptide" evidence="1">
    <location>
        <begin position="1"/>
        <end position="17"/>
    </location>
</feature>
<dbReference type="AlphaFoldDB" id="A0A6N8IQ73"/>
<comment type="caution">
    <text evidence="2">The sequence shown here is derived from an EMBL/GenBank/DDBJ whole genome shotgun (WGS) entry which is preliminary data.</text>
</comment>
<name>A0A6N8IQ73_9BURK</name>
<sequence>MLLRPLLCLLAMLTLSACMTREARRELPWDHGGYADPEGAAFMGYHGAPNRRTDEPGS</sequence>